<evidence type="ECO:0000313" key="3">
    <source>
        <dbReference type="EMBL" id="MDL5056996.1"/>
    </source>
</evidence>
<dbReference type="PANTHER" id="PTHR45947">
    <property type="entry name" value="SULFOQUINOVOSYL TRANSFERASE SQD2"/>
    <property type="match status" value="1"/>
</dbReference>
<accession>A0ABT7LYA9</accession>
<organism evidence="3 4">
    <name type="scientific">Geitlerinema calcuttense NRMC-F 0142</name>
    <dbReference type="NCBI Taxonomy" id="2922238"/>
    <lineage>
        <taxon>Bacteria</taxon>
        <taxon>Bacillati</taxon>
        <taxon>Cyanobacteriota</taxon>
        <taxon>Cyanophyceae</taxon>
        <taxon>Geitlerinematales</taxon>
        <taxon>Geitlerinemataceae</taxon>
        <taxon>Geitlerinema</taxon>
    </lineage>
</organism>
<dbReference type="InterPro" id="IPR028098">
    <property type="entry name" value="Glyco_trans_4-like_N"/>
</dbReference>
<evidence type="ECO:0000313" key="4">
    <source>
        <dbReference type="Proteomes" id="UP001230986"/>
    </source>
</evidence>
<dbReference type="SUPFAM" id="SSF53756">
    <property type="entry name" value="UDP-Glycosyltransferase/glycogen phosphorylase"/>
    <property type="match status" value="1"/>
</dbReference>
<dbReference type="EMBL" id="JASVEJ010000022">
    <property type="protein sequence ID" value="MDL5056996.1"/>
    <property type="molecule type" value="Genomic_DNA"/>
</dbReference>
<dbReference type="Pfam" id="PF00534">
    <property type="entry name" value="Glycos_transf_1"/>
    <property type="match status" value="1"/>
</dbReference>
<dbReference type="RefSeq" id="WP_284475422.1">
    <property type="nucleotide sequence ID" value="NZ_JASVEJ010000022.1"/>
</dbReference>
<evidence type="ECO:0000259" key="1">
    <source>
        <dbReference type="Pfam" id="PF00534"/>
    </source>
</evidence>
<dbReference type="InterPro" id="IPR050194">
    <property type="entry name" value="Glycosyltransferase_grp1"/>
</dbReference>
<dbReference type="GO" id="GO:0016757">
    <property type="term" value="F:glycosyltransferase activity"/>
    <property type="evidence" value="ECO:0007669"/>
    <property type="project" value="UniProtKB-KW"/>
</dbReference>
<protein>
    <submittedName>
        <fullName evidence="3">Glycosyltransferase</fullName>
        <ecNumber evidence="3">2.4.-.-</ecNumber>
    </submittedName>
</protein>
<comment type="caution">
    <text evidence="3">The sequence shown here is derived from an EMBL/GenBank/DDBJ whole genome shotgun (WGS) entry which is preliminary data.</text>
</comment>
<dbReference type="InterPro" id="IPR001296">
    <property type="entry name" value="Glyco_trans_1"/>
</dbReference>
<proteinExistence type="predicted"/>
<reference evidence="3 4" key="1">
    <citation type="submission" date="2023-06" db="EMBL/GenBank/DDBJ databases">
        <title>Whole genome sequence of Oscillatoria calcuttensis NRMC-F 0142.</title>
        <authorList>
            <person name="Shakena Fathima T."/>
            <person name="Muralitharan G."/>
            <person name="Thajuddin N."/>
        </authorList>
    </citation>
    <scope>NUCLEOTIDE SEQUENCE [LARGE SCALE GENOMIC DNA]</scope>
    <source>
        <strain evidence="3 4">NRMC-F 0142</strain>
    </source>
</reference>
<keyword evidence="4" id="KW-1185">Reference proteome</keyword>
<keyword evidence="3" id="KW-0328">Glycosyltransferase</keyword>
<name>A0ABT7LYA9_9CYAN</name>
<feature type="domain" description="Glycosyl transferase family 1" evidence="1">
    <location>
        <begin position="206"/>
        <end position="373"/>
    </location>
</feature>
<dbReference type="Proteomes" id="UP001230986">
    <property type="component" value="Unassembled WGS sequence"/>
</dbReference>
<gene>
    <name evidence="3" type="ORF">QQ055_05890</name>
</gene>
<sequence length="409" mass="44492">MRVLHVIPSVSPHRGGPSRVAINLVKHLREQGVEAEIATTNDDGSGSDAPLAVPVNCKSEYEGVPVWFFPLSASPRQNVTLGRDKGFLFSADLTQWLWNHIRSYDILDNHYLFSYASSCAGAIARWQNVPYTVRTMGQLAPWALAQSRRKKQLYAFLLERRNLNRAAAVHCTSAGEVTDVRNFGVTAPTLTLPLGVEFSQPLPDAKQKLRARYQLPGGVPLILFLSRLHYKKRPDLLLQALHQLGSQTTPFHLLLAGSGEPDYLETLKDLVSGLGLAERTTFTGFVAGEDKDLVLQGSDLFVLPSFSENFGIAVAEAMAAGLPVLIAPEVQIAPDIAQAQAGLVVEGTVSAFAEAIAHLLNSQSDRVQLGRNGVQYAQQHYTWSAIATQLANSYQSLCQNSPSNAIASP</sequence>
<evidence type="ECO:0000259" key="2">
    <source>
        <dbReference type="Pfam" id="PF13579"/>
    </source>
</evidence>
<dbReference type="EC" id="2.4.-.-" evidence="3"/>
<keyword evidence="3" id="KW-0808">Transferase</keyword>
<dbReference type="CDD" id="cd03821">
    <property type="entry name" value="GT4_Bme6-like"/>
    <property type="match status" value="1"/>
</dbReference>
<feature type="domain" description="Glycosyltransferase subfamily 4-like N-terminal" evidence="2">
    <location>
        <begin position="15"/>
        <end position="194"/>
    </location>
</feature>
<dbReference type="Pfam" id="PF13579">
    <property type="entry name" value="Glyco_trans_4_4"/>
    <property type="match status" value="1"/>
</dbReference>
<dbReference type="Gene3D" id="3.40.50.2000">
    <property type="entry name" value="Glycogen Phosphorylase B"/>
    <property type="match status" value="2"/>
</dbReference>
<dbReference type="PANTHER" id="PTHR45947:SF3">
    <property type="entry name" value="SULFOQUINOVOSYL TRANSFERASE SQD2"/>
    <property type="match status" value="1"/>
</dbReference>